<evidence type="ECO:0000256" key="1">
    <source>
        <dbReference type="ARBA" id="ARBA00023125"/>
    </source>
</evidence>
<dbReference type="CDD" id="cd02209">
    <property type="entry name" value="cupin_XRE_C"/>
    <property type="match status" value="1"/>
</dbReference>
<reference evidence="3" key="1">
    <citation type="submission" date="2021-06" db="EMBL/GenBank/DDBJ databases">
        <authorList>
            <person name="Lee C.-S."/>
            <person name="Jin L."/>
        </authorList>
    </citation>
    <scope>NUCLEOTIDE SEQUENCE</scope>
    <source>
        <strain evidence="3">Con5</strain>
        <plasmid evidence="3">p2</plasmid>
    </source>
</reference>
<dbReference type="GO" id="GO:0005829">
    <property type="term" value="C:cytosol"/>
    <property type="evidence" value="ECO:0007669"/>
    <property type="project" value="TreeGrafter"/>
</dbReference>
<dbReference type="Pfam" id="PF07883">
    <property type="entry name" value="Cupin_2"/>
    <property type="match status" value="1"/>
</dbReference>
<dbReference type="InterPro" id="IPR011051">
    <property type="entry name" value="RmlC_Cupin_sf"/>
</dbReference>
<dbReference type="PROSITE" id="PS50943">
    <property type="entry name" value="HTH_CROC1"/>
    <property type="match status" value="1"/>
</dbReference>
<dbReference type="Proteomes" id="UP000679352">
    <property type="component" value="Plasmid p2"/>
</dbReference>
<dbReference type="SUPFAM" id="SSF51182">
    <property type="entry name" value="RmlC-like cupins"/>
    <property type="match status" value="1"/>
</dbReference>
<dbReference type="PANTHER" id="PTHR46797">
    <property type="entry name" value="HTH-TYPE TRANSCRIPTIONAL REGULATOR"/>
    <property type="match status" value="1"/>
</dbReference>
<gene>
    <name evidence="3" type="ORF">KM031_19910</name>
</gene>
<evidence type="ECO:0000313" key="4">
    <source>
        <dbReference type="Proteomes" id="UP000679352"/>
    </source>
</evidence>
<feature type="domain" description="HTH cro/C1-type" evidence="2">
    <location>
        <begin position="9"/>
        <end position="63"/>
    </location>
</feature>
<organism evidence="3 4">
    <name type="scientific">Gemmobacter fulvus</name>
    <dbReference type="NCBI Taxonomy" id="2840474"/>
    <lineage>
        <taxon>Bacteria</taxon>
        <taxon>Pseudomonadati</taxon>
        <taxon>Pseudomonadota</taxon>
        <taxon>Alphaproteobacteria</taxon>
        <taxon>Rhodobacterales</taxon>
        <taxon>Paracoccaceae</taxon>
        <taxon>Gemmobacter</taxon>
    </lineage>
</organism>
<keyword evidence="1" id="KW-0238">DNA-binding</keyword>
<dbReference type="InterPro" id="IPR014710">
    <property type="entry name" value="RmlC-like_jellyroll"/>
</dbReference>
<dbReference type="AlphaFoldDB" id="A0A975PAK8"/>
<keyword evidence="4" id="KW-1185">Reference proteome</keyword>
<sequence length="191" mass="21130">MDFDIGRRLREVREARGLSQRQLASRSGVTNGMISMLEQNRTSPSVSNLKKILDGIPMALAEFFADPDAQHEKTFYRHDELTAIRTSFVHGPAAAESALTLLQVGQPGRHTLQMLHERYDPGADTGPDPYRHEAEEAGIVIEGHIEITVGEEVAILGPGEAYIFDSRRPHRFRNPGDVPCVLISACTPPTF</sequence>
<keyword evidence="3" id="KW-0614">Plasmid</keyword>
<dbReference type="InterPro" id="IPR010982">
    <property type="entry name" value="Lambda_DNA-bd_dom_sf"/>
</dbReference>
<dbReference type="Gene3D" id="2.60.120.10">
    <property type="entry name" value="Jelly Rolls"/>
    <property type="match status" value="1"/>
</dbReference>
<name>A0A975PAK8_9RHOB</name>
<dbReference type="GO" id="GO:0003677">
    <property type="term" value="F:DNA binding"/>
    <property type="evidence" value="ECO:0007669"/>
    <property type="project" value="UniProtKB-KW"/>
</dbReference>
<dbReference type="Gene3D" id="1.10.260.40">
    <property type="entry name" value="lambda repressor-like DNA-binding domains"/>
    <property type="match status" value="1"/>
</dbReference>
<dbReference type="GO" id="GO:0003700">
    <property type="term" value="F:DNA-binding transcription factor activity"/>
    <property type="evidence" value="ECO:0007669"/>
    <property type="project" value="TreeGrafter"/>
</dbReference>
<dbReference type="InterPro" id="IPR013096">
    <property type="entry name" value="Cupin_2"/>
</dbReference>
<dbReference type="CDD" id="cd00093">
    <property type="entry name" value="HTH_XRE"/>
    <property type="match status" value="1"/>
</dbReference>
<dbReference type="EMBL" id="CP076363">
    <property type="protein sequence ID" value="QWK92799.1"/>
    <property type="molecule type" value="Genomic_DNA"/>
</dbReference>
<dbReference type="InterPro" id="IPR050807">
    <property type="entry name" value="TransReg_Diox_bact_type"/>
</dbReference>
<dbReference type="Pfam" id="PF01381">
    <property type="entry name" value="HTH_3"/>
    <property type="match status" value="1"/>
</dbReference>
<geneLocation type="plasmid" evidence="3 4">
    <name>p2</name>
</geneLocation>
<proteinExistence type="predicted"/>
<accession>A0A975PAK8</accession>
<dbReference type="RefSeq" id="WP_260692212.1">
    <property type="nucleotide sequence ID" value="NZ_CP076363.1"/>
</dbReference>
<evidence type="ECO:0000259" key="2">
    <source>
        <dbReference type="PROSITE" id="PS50943"/>
    </source>
</evidence>
<dbReference type="SUPFAM" id="SSF47413">
    <property type="entry name" value="lambda repressor-like DNA-binding domains"/>
    <property type="match status" value="1"/>
</dbReference>
<dbReference type="PANTHER" id="PTHR46797:SF11">
    <property type="entry name" value="HTH-TYPE TRANSCRIPTIONAL REGULATOR PUUR"/>
    <property type="match status" value="1"/>
</dbReference>
<dbReference type="SMART" id="SM00530">
    <property type="entry name" value="HTH_XRE"/>
    <property type="match status" value="1"/>
</dbReference>
<protein>
    <submittedName>
        <fullName evidence="3">Cupin domain-containing protein</fullName>
    </submittedName>
</protein>
<dbReference type="KEGG" id="gfu:KM031_19910"/>
<dbReference type="InterPro" id="IPR001387">
    <property type="entry name" value="Cro/C1-type_HTH"/>
</dbReference>
<evidence type="ECO:0000313" key="3">
    <source>
        <dbReference type="EMBL" id="QWK92799.1"/>
    </source>
</evidence>